<accession>A0A328AHX8</accession>
<evidence type="ECO:0000256" key="1">
    <source>
        <dbReference type="SAM" id="SignalP"/>
    </source>
</evidence>
<dbReference type="InterPro" id="IPR021647">
    <property type="entry name" value="CusF_Ec"/>
</dbReference>
<dbReference type="AlphaFoldDB" id="A0A328AHX8"/>
<organism evidence="2 3">
    <name type="scientific">Phenylobacterium soli</name>
    <dbReference type="NCBI Taxonomy" id="2170551"/>
    <lineage>
        <taxon>Bacteria</taxon>
        <taxon>Pseudomonadati</taxon>
        <taxon>Pseudomonadota</taxon>
        <taxon>Alphaproteobacteria</taxon>
        <taxon>Caulobacterales</taxon>
        <taxon>Caulobacteraceae</taxon>
        <taxon>Phenylobacterium</taxon>
    </lineage>
</organism>
<gene>
    <name evidence="2" type="ORF">DJ017_06270</name>
</gene>
<evidence type="ECO:0000313" key="3">
    <source>
        <dbReference type="Proteomes" id="UP000249254"/>
    </source>
</evidence>
<dbReference type="Pfam" id="PF11604">
    <property type="entry name" value="CusF_Ec"/>
    <property type="match status" value="1"/>
</dbReference>
<name>A0A328AHX8_9CAUL</name>
<protein>
    <submittedName>
        <fullName evidence="2">Copper-binding protein</fullName>
    </submittedName>
</protein>
<dbReference type="OrthoDB" id="5771277at2"/>
<dbReference type="Proteomes" id="UP000249254">
    <property type="component" value="Unassembled WGS sequence"/>
</dbReference>
<keyword evidence="1" id="KW-0732">Signal</keyword>
<comment type="caution">
    <text evidence="2">The sequence shown here is derived from an EMBL/GenBank/DDBJ whole genome shotgun (WGS) entry which is preliminary data.</text>
</comment>
<dbReference type="InterPro" id="IPR042230">
    <property type="entry name" value="CusF_sf"/>
</dbReference>
<feature type="chain" id="PRO_5016370822" evidence="1">
    <location>
        <begin position="20"/>
        <end position="104"/>
    </location>
</feature>
<reference evidence="3" key="1">
    <citation type="submission" date="2018-05" db="EMBL/GenBank/DDBJ databases">
        <authorList>
            <person name="Li X."/>
        </authorList>
    </citation>
    <scope>NUCLEOTIDE SEQUENCE [LARGE SCALE GENOMIC DNA]</scope>
    <source>
        <strain evidence="3">LX32</strain>
    </source>
</reference>
<dbReference type="Gene3D" id="2.40.50.320">
    <property type="entry name" value="Copper binding periplasmic protein CusF"/>
    <property type="match status" value="1"/>
</dbReference>
<feature type="signal peptide" evidence="1">
    <location>
        <begin position="1"/>
        <end position="19"/>
    </location>
</feature>
<evidence type="ECO:0000313" key="2">
    <source>
        <dbReference type="EMBL" id="RAK54151.1"/>
    </source>
</evidence>
<dbReference type="EMBL" id="QFYQ01000001">
    <property type="protein sequence ID" value="RAK54151.1"/>
    <property type="molecule type" value="Genomic_DNA"/>
</dbReference>
<sequence>MKLLVSLLTALSLATPALAQHADHDHGAEAAAAAPAGPQGTGVVQAVDAKAGTVTIHHGPIAALKWPAMTMTFKATPDLLKDVKKGATVTFTLNAAGDQVLAIK</sequence>
<dbReference type="RefSeq" id="WP_111527902.1">
    <property type="nucleotide sequence ID" value="NZ_JBHRSG010000002.1"/>
</dbReference>
<proteinExistence type="predicted"/>
<keyword evidence="3" id="KW-1185">Reference proteome</keyword>